<dbReference type="RefSeq" id="WP_121010454.1">
    <property type="nucleotide sequence ID" value="NZ_RCCJ01000001.1"/>
</dbReference>
<sequence length="81" mass="9181">MEEQYVAVPFSLVGFFVTNRPIEESIRDDLTPEEMEKLQDLVAKFLFKEGVKVALYPSVVPPDQAEEAVSELEGMIFGEEE</sequence>
<proteinExistence type="predicted"/>
<accession>A0A497XR07</accession>
<dbReference type="EMBL" id="RCCJ01000001">
    <property type="protein sequence ID" value="RLJ70579.1"/>
    <property type="molecule type" value="Genomic_DNA"/>
</dbReference>
<name>A0A497XR07_9AQUI</name>
<dbReference type="OrthoDB" id="15054at2"/>
<keyword evidence="2" id="KW-1185">Reference proteome</keyword>
<comment type="caution">
    <text evidence="1">The sequence shown here is derived from an EMBL/GenBank/DDBJ whole genome shotgun (WGS) entry which is preliminary data.</text>
</comment>
<gene>
    <name evidence="1" type="ORF">BCF55_0855</name>
</gene>
<protein>
    <submittedName>
        <fullName evidence="1">Uncharacterized protein</fullName>
    </submittedName>
</protein>
<evidence type="ECO:0000313" key="1">
    <source>
        <dbReference type="EMBL" id="RLJ70579.1"/>
    </source>
</evidence>
<organism evidence="1 2">
    <name type="scientific">Hydrogenivirga caldilitoris</name>
    <dbReference type="NCBI Taxonomy" id="246264"/>
    <lineage>
        <taxon>Bacteria</taxon>
        <taxon>Pseudomonadati</taxon>
        <taxon>Aquificota</taxon>
        <taxon>Aquificia</taxon>
        <taxon>Aquificales</taxon>
        <taxon>Aquificaceae</taxon>
        <taxon>Hydrogenivirga</taxon>
    </lineage>
</organism>
<reference evidence="1 2" key="1">
    <citation type="submission" date="2018-10" db="EMBL/GenBank/DDBJ databases">
        <title>Genomic Encyclopedia of Archaeal and Bacterial Type Strains, Phase II (KMG-II): from individual species to whole genera.</title>
        <authorList>
            <person name="Goeker M."/>
        </authorList>
    </citation>
    <scope>NUCLEOTIDE SEQUENCE [LARGE SCALE GENOMIC DNA]</scope>
    <source>
        <strain evidence="1 2">DSM 16510</strain>
    </source>
</reference>
<dbReference type="AlphaFoldDB" id="A0A497XR07"/>
<evidence type="ECO:0000313" key="2">
    <source>
        <dbReference type="Proteomes" id="UP000267841"/>
    </source>
</evidence>
<dbReference type="Proteomes" id="UP000267841">
    <property type="component" value="Unassembled WGS sequence"/>
</dbReference>